<sequence length="408" mass="42949">MTHRPTGEPTRSVRPHPADAFPETPLPEASGTDPAVLTALLRRHGWQRRGGAPGRYGRWAPPGPGTGTSLLVPVGRTFSDSEDLLAEALHALSRSGTPSAREILLALAVPSDEIRWTRDLPPGPGDAVAWTADEQLRTAARRTLLAAALATRARAGHHGARHRGRAAAALDGVLVGPAPDGRGLTAFVPVATGRPVAVCLFHALHAAREAVDLQRVTGSMDAFATAVGAGVSHELTEALVTLVRGTEGARIGVDWAPAAGVPEGCVTGAAPVEFSPGDLPVLLEAGRRYRSAEPSVTVTVTGAVVRMYRSQPRGDGMVRLRVLAGADVGHLRVTLGEEDYRTAGHAHLMGLPVRMRGLLTGQSGFRRLTEVREVAPVQVDEAERDRLLKALQESTDDFGTAFGPACDD</sequence>
<protein>
    <submittedName>
        <fullName evidence="2">Uncharacterized protein</fullName>
    </submittedName>
</protein>
<name>A0AB39LK32_9ACTN</name>
<evidence type="ECO:0000256" key="1">
    <source>
        <dbReference type="SAM" id="MobiDB-lite"/>
    </source>
</evidence>
<dbReference type="AlphaFoldDB" id="A0AB39LK32"/>
<accession>A0AB39LK32</accession>
<feature type="region of interest" description="Disordered" evidence="1">
    <location>
        <begin position="1"/>
        <end position="32"/>
    </location>
</feature>
<dbReference type="EMBL" id="CP163429">
    <property type="protein sequence ID" value="XDP93162.1"/>
    <property type="molecule type" value="Genomic_DNA"/>
</dbReference>
<reference evidence="2" key="1">
    <citation type="submission" date="2024-07" db="EMBL/GenBank/DDBJ databases">
        <authorList>
            <person name="Yu S.T."/>
        </authorList>
    </citation>
    <scope>NUCLEOTIDE SEQUENCE</scope>
    <source>
        <strain evidence="2">R02</strain>
    </source>
</reference>
<organism evidence="2">
    <name type="scientific">Streptomyces sp. R02</name>
    <dbReference type="NCBI Taxonomy" id="3238623"/>
    <lineage>
        <taxon>Bacteria</taxon>
        <taxon>Bacillati</taxon>
        <taxon>Actinomycetota</taxon>
        <taxon>Actinomycetes</taxon>
        <taxon>Kitasatosporales</taxon>
        <taxon>Streptomycetaceae</taxon>
        <taxon>Streptomyces</taxon>
    </lineage>
</organism>
<dbReference type="RefSeq" id="WP_369155087.1">
    <property type="nucleotide sequence ID" value="NZ_CP163429.1"/>
</dbReference>
<proteinExistence type="predicted"/>
<evidence type="ECO:0000313" key="2">
    <source>
        <dbReference type="EMBL" id="XDP93162.1"/>
    </source>
</evidence>
<gene>
    <name evidence="2" type="ORF">AB5J57_06295</name>
</gene>